<dbReference type="InterPro" id="IPR008160">
    <property type="entry name" value="Collagen"/>
</dbReference>
<feature type="compositionally biased region" description="Basic and acidic residues" evidence="3">
    <location>
        <begin position="25"/>
        <end position="34"/>
    </location>
</feature>
<feature type="compositionally biased region" description="Low complexity" evidence="3">
    <location>
        <begin position="43"/>
        <end position="54"/>
    </location>
</feature>
<name>A0A9Q0XU18_9SAUR</name>
<dbReference type="Proteomes" id="UP001142489">
    <property type="component" value="Unassembled WGS sequence"/>
</dbReference>
<dbReference type="AlphaFoldDB" id="A0A9Q0XU18"/>
<evidence type="ECO:0000256" key="1">
    <source>
        <dbReference type="ARBA" id="ARBA00008415"/>
    </source>
</evidence>
<dbReference type="GO" id="GO:0004867">
    <property type="term" value="F:serine-type endopeptidase inhibitor activity"/>
    <property type="evidence" value="ECO:0007669"/>
    <property type="project" value="InterPro"/>
</dbReference>
<feature type="compositionally biased region" description="Gly residues" evidence="3">
    <location>
        <begin position="83"/>
        <end position="92"/>
    </location>
</feature>
<dbReference type="PROSITE" id="PS50279">
    <property type="entry name" value="BPTI_KUNITZ_2"/>
    <property type="match status" value="1"/>
</dbReference>
<dbReference type="Pfam" id="PF00014">
    <property type="entry name" value="Kunitz_BPTI"/>
    <property type="match status" value="1"/>
</dbReference>
<dbReference type="EMBL" id="JAPFRF010000006">
    <property type="protein sequence ID" value="KAJ7329348.1"/>
    <property type="molecule type" value="Genomic_DNA"/>
</dbReference>
<dbReference type="FunFam" id="4.10.410.10:FF:000020">
    <property type="entry name" value="Collagen, type VI, alpha 3"/>
    <property type="match status" value="1"/>
</dbReference>
<evidence type="ECO:0000259" key="4">
    <source>
        <dbReference type="PROSITE" id="PS50279"/>
    </source>
</evidence>
<accession>A0A9Q0XU18</accession>
<gene>
    <name evidence="5" type="ORF">JRQ81_015522</name>
</gene>
<feature type="domain" description="BPTI/Kunitz inhibitor" evidence="4">
    <location>
        <begin position="240"/>
        <end position="290"/>
    </location>
</feature>
<reference evidence="5" key="1">
    <citation type="journal article" date="2023" name="DNA Res.">
        <title>Chromosome-level genome assembly of Phrynocephalus forsythii using third-generation DNA sequencing and Hi-C analysis.</title>
        <authorList>
            <person name="Qi Y."/>
            <person name="Zhao W."/>
            <person name="Zhao Y."/>
            <person name="Niu C."/>
            <person name="Cao S."/>
            <person name="Zhang Y."/>
        </authorList>
    </citation>
    <scope>NUCLEOTIDE SEQUENCE</scope>
    <source>
        <tissue evidence="5">Muscle</tissue>
    </source>
</reference>
<feature type="region of interest" description="Disordered" evidence="3">
    <location>
        <begin position="1"/>
        <end position="160"/>
    </location>
</feature>
<dbReference type="InterPro" id="IPR002223">
    <property type="entry name" value="Kunitz_BPTI"/>
</dbReference>
<dbReference type="PANTHER" id="PTHR24637">
    <property type="entry name" value="COLLAGEN"/>
    <property type="match status" value="1"/>
</dbReference>
<dbReference type="PROSITE" id="PS00280">
    <property type="entry name" value="BPTI_KUNITZ_1"/>
    <property type="match status" value="1"/>
</dbReference>
<dbReference type="Gene3D" id="4.10.410.10">
    <property type="entry name" value="Pancreatic trypsin inhibitor Kunitz domain"/>
    <property type="match status" value="1"/>
</dbReference>
<keyword evidence="2" id="KW-1015">Disulfide bond</keyword>
<dbReference type="OrthoDB" id="196393at2759"/>
<protein>
    <recommendedName>
        <fullName evidence="4">BPTI/Kunitz inhibitor domain-containing protein</fullName>
    </recommendedName>
</protein>
<dbReference type="InterPro" id="IPR020901">
    <property type="entry name" value="Prtase_inh_Kunz-CS"/>
</dbReference>
<dbReference type="Pfam" id="PF01391">
    <property type="entry name" value="Collagen"/>
    <property type="match status" value="2"/>
</dbReference>
<dbReference type="CDD" id="cd22627">
    <property type="entry name" value="Kunitz_collagen_alpha1_VII"/>
    <property type="match status" value="1"/>
</dbReference>
<proteinExistence type="inferred from homology"/>
<keyword evidence="6" id="KW-1185">Reference proteome</keyword>
<evidence type="ECO:0000313" key="6">
    <source>
        <dbReference type="Proteomes" id="UP001142489"/>
    </source>
</evidence>
<sequence length="325" mass="33344">MTIFGPQGFKGNKGDSGEQGPAGFDGDKGEKGEDGPAGEKGLRGLPGRTGPPGTDGIKGERGESGTDGLQGAVGQKGEKGAKGVPGLGGFKGQIGLPGKVGIAGPPGAEGPPGEPGPQGAKGVPGLGGFKGQIGLPGKVGIAGPPGAEGPPGEPGPQAEEVKEIVRSEMSDQDACAGKNIQLAEGLVDMPANYVADFRQREKRSPQAEGSAKQEFFSDVQNGTKASLFGGESAPSLSDLCILPMDEGSCLQYMVLWYYHPEDNQCRPFLFGGCGGNANQFPSKQKCELWCKRTAGSDLRRQQRGGGEKRQNLTVFKAAHKANGTI</sequence>
<dbReference type="PRINTS" id="PR00759">
    <property type="entry name" value="BASICPTASE"/>
</dbReference>
<dbReference type="SMART" id="SM00131">
    <property type="entry name" value="KU"/>
    <property type="match status" value="1"/>
</dbReference>
<evidence type="ECO:0000256" key="3">
    <source>
        <dbReference type="SAM" id="MobiDB-lite"/>
    </source>
</evidence>
<dbReference type="PANTHER" id="PTHR24637:SF388">
    <property type="entry name" value="NEMATODE CUTICLE COLLAGEN N-TERMINAL DOMAIN-CONTAINING PROTEIN"/>
    <property type="match status" value="1"/>
</dbReference>
<comment type="caution">
    <text evidence="5">The sequence shown here is derived from an EMBL/GenBank/DDBJ whole genome shotgun (WGS) entry which is preliminary data.</text>
</comment>
<organism evidence="5 6">
    <name type="scientific">Phrynocephalus forsythii</name>
    <dbReference type="NCBI Taxonomy" id="171643"/>
    <lineage>
        <taxon>Eukaryota</taxon>
        <taxon>Metazoa</taxon>
        <taxon>Chordata</taxon>
        <taxon>Craniata</taxon>
        <taxon>Vertebrata</taxon>
        <taxon>Euteleostomi</taxon>
        <taxon>Lepidosauria</taxon>
        <taxon>Squamata</taxon>
        <taxon>Bifurcata</taxon>
        <taxon>Unidentata</taxon>
        <taxon>Episquamata</taxon>
        <taxon>Toxicofera</taxon>
        <taxon>Iguania</taxon>
        <taxon>Acrodonta</taxon>
        <taxon>Agamidae</taxon>
        <taxon>Agaminae</taxon>
        <taxon>Phrynocephalus</taxon>
    </lineage>
</organism>
<feature type="compositionally biased region" description="Gly residues" evidence="3">
    <location>
        <begin position="122"/>
        <end position="131"/>
    </location>
</feature>
<dbReference type="SUPFAM" id="SSF57362">
    <property type="entry name" value="BPTI-like"/>
    <property type="match status" value="1"/>
</dbReference>
<evidence type="ECO:0000313" key="5">
    <source>
        <dbReference type="EMBL" id="KAJ7329348.1"/>
    </source>
</evidence>
<dbReference type="InterPro" id="IPR036880">
    <property type="entry name" value="Kunitz_BPTI_sf"/>
</dbReference>
<evidence type="ECO:0000256" key="2">
    <source>
        <dbReference type="ARBA" id="ARBA00023157"/>
    </source>
</evidence>
<comment type="similarity">
    <text evidence="1">Belongs to the venom Kunitz-type family.</text>
</comment>